<feature type="transmembrane region" description="Helical" evidence="7">
    <location>
        <begin position="228"/>
        <end position="249"/>
    </location>
</feature>
<keyword evidence="4 7" id="KW-1133">Transmembrane helix</keyword>
<evidence type="ECO:0008006" key="10">
    <source>
        <dbReference type="Google" id="ProtNLM"/>
    </source>
</evidence>
<feature type="transmembrane region" description="Helical" evidence="7">
    <location>
        <begin position="167"/>
        <end position="188"/>
    </location>
</feature>
<evidence type="ECO:0000256" key="1">
    <source>
        <dbReference type="ARBA" id="ARBA00004141"/>
    </source>
</evidence>
<organism evidence="8 9">
    <name type="scientific">Saxophila tyrrhenica</name>
    <dbReference type="NCBI Taxonomy" id="1690608"/>
    <lineage>
        <taxon>Eukaryota</taxon>
        <taxon>Fungi</taxon>
        <taxon>Dikarya</taxon>
        <taxon>Ascomycota</taxon>
        <taxon>Pezizomycotina</taxon>
        <taxon>Dothideomycetes</taxon>
        <taxon>Dothideomycetidae</taxon>
        <taxon>Mycosphaerellales</taxon>
        <taxon>Extremaceae</taxon>
        <taxon>Saxophila</taxon>
    </lineage>
</organism>
<feature type="transmembrane region" description="Helical" evidence="7">
    <location>
        <begin position="200"/>
        <end position="222"/>
    </location>
</feature>
<comment type="caution">
    <text evidence="8">The sequence shown here is derived from an EMBL/GenBank/DDBJ whole genome shotgun (WGS) entry which is preliminary data.</text>
</comment>
<dbReference type="Proteomes" id="UP001337655">
    <property type="component" value="Unassembled WGS sequence"/>
</dbReference>
<keyword evidence="5 7" id="KW-0472">Membrane</keyword>
<dbReference type="RefSeq" id="XP_064663424.1">
    <property type="nucleotide sequence ID" value="XM_064799097.1"/>
</dbReference>
<dbReference type="FunFam" id="1.20.1250.20:FF:000064">
    <property type="entry name" value="MFS allantoate transporter"/>
    <property type="match status" value="1"/>
</dbReference>
<dbReference type="EMBL" id="JAVRRT010000002">
    <property type="protein sequence ID" value="KAK5174755.1"/>
    <property type="molecule type" value="Genomic_DNA"/>
</dbReference>
<evidence type="ECO:0000313" key="8">
    <source>
        <dbReference type="EMBL" id="KAK5174755.1"/>
    </source>
</evidence>
<evidence type="ECO:0000256" key="7">
    <source>
        <dbReference type="SAM" id="Phobius"/>
    </source>
</evidence>
<protein>
    <recommendedName>
        <fullName evidence="10">Major facilitator superfamily (MFS) profile domain-containing protein</fullName>
    </recommendedName>
</protein>
<keyword evidence="2" id="KW-0813">Transport</keyword>
<dbReference type="InterPro" id="IPR036259">
    <property type="entry name" value="MFS_trans_sf"/>
</dbReference>
<accession>A0AAV9PM66</accession>
<dbReference type="GO" id="GO:0016020">
    <property type="term" value="C:membrane"/>
    <property type="evidence" value="ECO:0007669"/>
    <property type="project" value="UniProtKB-SubCell"/>
</dbReference>
<evidence type="ECO:0000256" key="5">
    <source>
        <dbReference type="ARBA" id="ARBA00023136"/>
    </source>
</evidence>
<comment type="subcellular location">
    <subcellularLocation>
        <location evidence="1">Membrane</location>
        <topology evidence="1">Multi-pass membrane protein</topology>
    </subcellularLocation>
</comment>
<gene>
    <name evidence="8" type="ORF">LTR77_001838</name>
</gene>
<dbReference type="GO" id="GO:0022857">
    <property type="term" value="F:transmembrane transporter activity"/>
    <property type="evidence" value="ECO:0007669"/>
    <property type="project" value="InterPro"/>
</dbReference>
<reference evidence="8 9" key="1">
    <citation type="submission" date="2023-08" db="EMBL/GenBank/DDBJ databases">
        <title>Black Yeasts Isolated from many extreme environments.</title>
        <authorList>
            <person name="Coleine C."/>
            <person name="Stajich J.E."/>
            <person name="Selbmann L."/>
        </authorList>
    </citation>
    <scope>NUCLEOTIDE SEQUENCE [LARGE SCALE GENOMIC DNA]</scope>
    <source>
        <strain evidence="8 9">CCFEE 5935</strain>
    </source>
</reference>
<sequence>MEEKDVTHDIPRTDSHGHCEIDELKSVSSKDLDDTYEIYKRQDARDIDPQEAKRVLRKTDIHIMPLLMGTYMLQFLDKSSINFAAVFGLEEGTNLHGQDFSCSVTDFDFALNVDLLKGYLIAQYPAGYLLQRLPTGRLVGVTILIWGTLIITTPACNSFAGIATNRFLLGVFEAVVNPAFVLMMSMWYRSDEQPLRLVTYYCMNGFAGIFGGLLGFALGHISTGLQNWQYIFLVFGSISIAWAVIFLIFMPNLPSTARFFSAEQKVVAVERIATNRQGVKNHTFKWYQARQAALDPKTWILFVMAVAAQIPNAAQSQFTSIILATFGFTPLETQYYGMPGNAIQIVSLLLSGYISSHWPNMRCITMILGNLICVAAGAALVGLPNDRVWGRLVALWLGSCQSVGFAMSLTMVSSNIAGCTKKQILISSSSIIGPQTFIDNEAPSYPSAYIAILIGYSVKTVMVIILLLYMWMANKKRDRQAAAAGTLEAELEEKQAIESGMQDVTELDNRGFRYSL</sequence>
<dbReference type="Pfam" id="PF07690">
    <property type="entry name" value="MFS_1"/>
    <property type="match status" value="1"/>
</dbReference>
<dbReference type="Gene3D" id="1.20.1250.20">
    <property type="entry name" value="MFS general substrate transporter like domains"/>
    <property type="match status" value="1"/>
</dbReference>
<evidence type="ECO:0000256" key="2">
    <source>
        <dbReference type="ARBA" id="ARBA00022448"/>
    </source>
</evidence>
<evidence type="ECO:0000256" key="6">
    <source>
        <dbReference type="ARBA" id="ARBA00037968"/>
    </source>
</evidence>
<dbReference type="SUPFAM" id="SSF103473">
    <property type="entry name" value="MFS general substrate transporter"/>
    <property type="match status" value="1"/>
</dbReference>
<keyword evidence="9" id="KW-1185">Reference proteome</keyword>
<feature type="transmembrane region" description="Helical" evidence="7">
    <location>
        <begin position="448"/>
        <end position="471"/>
    </location>
</feature>
<comment type="similarity">
    <text evidence="6">Belongs to the major facilitator superfamily. Allantoate permease family.</text>
</comment>
<dbReference type="PANTHER" id="PTHR43791">
    <property type="entry name" value="PERMEASE-RELATED"/>
    <property type="match status" value="1"/>
</dbReference>
<evidence type="ECO:0000313" key="9">
    <source>
        <dbReference type="Proteomes" id="UP001337655"/>
    </source>
</evidence>
<feature type="transmembrane region" description="Helical" evidence="7">
    <location>
        <begin position="138"/>
        <end position="161"/>
    </location>
</feature>
<keyword evidence="3 7" id="KW-0812">Transmembrane</keyword>
<dbReference type="AlphaFoldDB" id="A0AAV9PM66"/>
<name>A0AAV9PM66_9PEZI</name>
<evidence type="ECO:0000256" key="4">
    <source>
        <dbReference type="ARBA" id="ARBA00022989"/>
    </source>
</evidence>
<proteinExistence type="inferred from homology"/>
<feature type="transmembrane region" description="Helical" evidence="7">
    <location>
        <begin position="363"/>
        <end position="383"/>
    </location>
</feature>
<dbReference type="PANTHER" id="PTHR43791:SF70">
    <property type="entry name" value="MAJOR FACILITATOR SUPERFAMILY (MFS) PROFILE DOMAIN-CONTAINING PROTEIN"/>
    <property type="match status" value="1"/>
</dbReference>
<evidence type="ECO:0000256" key="3">
    <source>
        <dbReference type="ARBA" id="ARBA00022692"/>
    </source>
</evidence>
<dbReference type="InterPro" id="IPR011701">
    <property type="entry name" value="MFS"/>
</dbReference>
<dbReference type="GeneID" id="89923185"/>